<name>A0A7T6ZBK7_9BACI</name>
<gene>
    <name evidence="6" type="ORF">HUG20_11765</name>
</gene>
<evidence type="ECO:0000256" key="4">
    <source>
        <dbReference type="ARBA" id="ARBA00022833"/>
    </source>
</evidence>
<evidence type="ECO:0000313" key="6">
    <source>
        <dbReference type="EMBL" id="QQK80505.1"/>
    </source>
</evidence>
<dbReference type="InterPro" id="IPR038536">
    <property type="entry name" value="Alkyl/aryl-sulf_dimr_sf"/>
</dbReference>
<dbReference type="InterPro" id="IPR036866">
    <property type="entry name" value="RibonucZ/Hydroxyglut_hydro"/>
</dbReference>
<proteinExistence type="predicted"/>
<dbReference type="PANTHER" id="PTHR43223:SF2">
    <property type="entry name" value="METALLO-BETA-LACTAMASE DOMAIN-CONTAINING PROTEIN"/>
    <property type="match status" value="1"/>
</dbReference>
<dbReference type="GO" id="GO:0008800">
    <property type="term" value="F:beta-lactamase activity"/>
    <property type="evidence" value="ECO:0007669"/>
    <property type="project" value="InterPro"/>
</dbReference>
<protein>
    <submittedName>
        <fullName evidence="6">MBL fold metallo-hydrolase</fullName>
    </submittedName>
</protein>
<dbReference type="GO" id="GO:0046983">
    <property type="term" value="F:protein dimerization activity"/>
    <property type="evidence" value="ECO:0007669"/>
    <property type="project" value="InterPro"/>
</dbReference>
<evidence type="ECO:0000256" key="1">
    <source>
        <dbReference type="ARBA" id="ARBA00001947"/>
    </source>
</evidence>
<dbReference type="Gene3D" id="1.25.40.880">
    <property type="entry name" value="Alkyl sulfatase, dimerisation domain"/>
    <property type="match status" value="1"/>
</dbReference>
<organism evidence="6 7">
    <name type="scientific">Salicibibacter cibi</name>
    <dbReference type="NCBI Taxonomy" id="2743001"/>
    <lineage>
        <taxon>Bacteria</taxon>
        <taxon>Bacillati</taxon>
        <taxon>Bacillota</taxon>
        <taxon>Bacilli</taxon>
        <taxon>Bacillales</taxon>
        <taxon>Bacillaceae</taxon>
        <taxon>Salicibibacter</taxon>
    </lineage>
</organism>
<reference evidence="6 7" key="1">
    <citation type="submission" date="2020-06" db="EMBL/GenBank/DDBJ databases">
        <title>Genomic analysis of Salicibibacter sp. NKC21-4.</title>
        <authorList>
            <person name="Oh Y.J."/>
        </authorList>
    </citation>
    <scope>NUCLEOTIDE SEQUENCE [LARGE SCALE GENOMIC DNA]</scope>
    <source>
        <strain evidence="6 7">NKC21-4</strain>
    </source>
</reference>
<dbReference type="SUPFAM" id="SSF56281">
    <property type="entry name" value="Metallo-hydrolase/oxidoreductase"/>
    <property type="match status" value="1"/>
</dbReference>
<dbReference type="InterPro" id="IPR052195">
    <property type="entry name" value="Bact_Alkyl/Aryl-Sulfatase"/>
</dbReference>
<dbReference type="EMBL" id="CP054706">
    <property type="protein sequence ID" value="QQK80505.1"/>
    <property type="molecule type" value="Genomic_DNA"/>
</dbReference>
<keyword evidence="2" id="KW-0479">Metal-binding</keyword>
<dbReference type="InterPro" id="IPR029228">
    <property type="entry name" value="Alkyl_sulf_dimr"/>
</dbReference>
<dbReference type="GO" id="GO:0018741">
    <property type="term" value="F:linear primary-alkylsulfatase activity"/>
    <property type="evidence" value="ECO:0007669"/>
    <property type="project" value="TreeGrafter"/>
</dbReference>
<comment type="cofactor">
    <cofactor evidence="1">
        <name>Zn(2+)</name>
        <dbReference type="ChEBI" id="CHEBI:29105"/>
    </cofactor>
</comment>
<evidence type="ECO:0000313" key="7">
    <source>
        <dbReference type="Proteomes" id="UP000595349"/>
    </source>
</evidence>
<dbReference type="CDD" id="cd16282">
    <property type="entry name" value="metallo-hydrolase-like_MBL-fold"/>
    <property type="match status" value="1"/>
</dbReference>
<dbReference type="InterPro" id="IPR001018">
    <property type="entry name" value="Beta-lactamase_class-B_CS"/>
</dbReference>
<evidence type="ECO:0000256" key="2">
    <source>
        <dbReference type="ARBA" id="ARBA00022723"/>
    </source>
</evidence>
<keyword evidence="7" id="KW-1185">Reference proteome</keyword>
<keyword evidence="3 6" id="KW-0378">Hydrolase</keyword>
<dbReference type="SMART" id="SM00849">
    <property type="entry name" value="Lactamase_B"/>
    <property type="match status" value="1"/>
</dbReference>
<dbReference type="PANTHER" id="PTHR43223">
    <property type="entry name" value="ALKYL/ARYL-SULFATASE"/>
    <property type="match status" value="1"/>
</dbReference>
<dbReference type="GO" id="GO:0008270">
    <property type="term" value="F:zinc ion binding"/>
    <property type="evidence" value="ECO:0007669"/>
    <property type="project" value="InterPro"/>
</dbReference>
<dbReference type="InterPro" id="IPR001279">
    <property type="entry name" value="Metallo-B-lactamas"/>
</dbReference>
<evidence type="ECO:0000256" key="3">
    <source>
        <dbReference type="ARBA" id="ARBA00022801"/>
    </source>
</evidence>
<keyword evidence="4" id="KW-0862">Zinc</keyword>
<sequence length="411" mass="46718">MSAIEKFQNQVGRGEVNWKPGSDSGLEKLGEDFYNAINFGFGNVGIVITNEGVVVIDSTISRTGGKAIVDEITKMTDQPIKYLIYTHGHGDHVGGASVFKENGATVISHRNVIERFNRYTKLRDHHVAINSMQFKRNIRIKNEYIYPDIVYDFEYTFELGGKTFRLLHGKGETDDATVVYIPEDRICYSGDFIVWSFPNIGNPNKVLRYEREWYEMLDRILKLDPKAIAPGHGRSLLGNEEVQACLSDTSAVLKYLHEECVMHINQGSSLDKMLHEISIPETLVNSKYLKQTYGCLEFAIKGIYRRYTGWYDGNPTNLSPSPSKEVNRAILELIGNQDQIIEHARRFETEGNPQLALHLIDLILIENPNNKEIHAFKGEILEKMSTASSNLFFRNFYSVSAKHEKELANNS</sequence>
<evidence type="ECO:0000259" key="5">
    <source>
        <dbReference type="SMART" id="SM00849"/>
    </source>
</evidence>
<dbReference type="Pfam" id="PF14863">
    <property type="entry name" value="Alkyl_sulf_dimr"/>
    <property type="match status" value="1"/>
</dbReference>
<dbReference type="Gene3D" id="3.60.15.10">
    <property type="entry name" value="Ribonuclease Z/Hydroxyacylglutathione hydrolase-like"/>
    <property type="match status" value="1"/>
</dbReference>
<dbReference type="GO" id="GO:0017001">
    <property type="term" value="P:antibiotic catabolic process"/>
    <property type="evidence" value="ECO:0007669"/>
    <property type="project" value="InterPro"/>
</dbReference>
<dbReference type="KEGG" id="scib:HUG20_11765"/>
<dbReference type="Proteomes" id="UP000595349">
    <property type="component" value="Chromosome"/>
</dbReference>
<dbReference type="GO" id="GO:0018909">
    <property type="term" value="P:dodecyl sulfate metabolic process"/>
    <property type="evidence" value="ECO:0007669"/>
    <property type="project" value="TreeGrafter"/>
</dbReference>
<dbReference type="Pfam" id="PF00753">
    <property type="entry name" value="Lactamase_B"/>
    <property type="match status" value="1"/>
</dbReference>
<dbReference type="AlphaFoldDB" id="A0A7T6ZBK7"/>
<feature type="domain" description="Metallo-beta-lactamase" evidence="5">
    <location>
        <begin position="41"/>
        <end position="232"/>
    </location>
</feature>
<accession>A0A7T6ZBK7</accession>
<dbReference type="PROSITE" id="PS00743">
    <property type="entry name" value="BETA_LACTAMASE_B_1"/>
    <property type="match status" value="1"/>
</dbReference>
<dbReference type="RefSeq" id="WP_200084876.1">
    <property type="nucleotide sequence ID" value="NZ_CP054706.1"/>
</dbReference>